<dbReference type="RefSeq" id="WP_098021064.1">
    <property type="nucleotide sequence ID" value="NZ_PDCJ01000001.1"/>
</dbReference>
<sequence length="401" mass="45908">MISVGIDVSKEKSTVCILKEYGEVISEPHEINHTETDLKALVESISELNEETRVVMEATGAYHLPLLTYLKNHGIFVAVINPLIMKKYSAIGLRKGKTDKLDSIKIANYGIDNWFKLTDYEATDEVYSELKLLGRQYSHYIAMRIESKLVLSNLLDRTMPGIKNLLKDRSDKPEKDKLNDFVKEYWHYDNITKKNEKQFINSYFKWAKNKGYHQSETKAKQIYALAQEGIPTLSSSTPSTKMLVLEAVRVLSEIDRTLSMILSQMQELASSLKEYNVVRNMPGVGDTLAPRLIAEIGDLRRFYNKKALISYTGIDSPPFESGQFVANKRRISKRGSALLRKTGYEIMKCIKSTRPKDDPIFLYMLKKEAEGKSKKVAKIAALNKFLRIYYARVKEVYNTQV</sequence>
<dbReference type="EMBL" id="PDCJ01000001">
    <property type="protein sequence ID" value="PEG30964.1"/>
    <property type="molecule type" value="Genomic_DNA"/>
</dbReference>
<evidence type="ECO:0000313" key="4">
    <source>
        <dbReference type="Proteomes" id="UP000220840"/>
    </source>
</evidence>
<evidence type="ECO:0000259" key="1">
    <source>
        <dbReference type="Pfam" id="PF01548"/>
    </source>
</evidence>
<dbReference type="PANTHER" id="PTHR33055:SF13">
    <property type="entry name" value="TRANSPOSASE"/>
    <property type="match status" value="1"/>
</dbReference>
<dbReference type="GO" id="GO:0006313">
    <property type="term" value="P:DNA transposition"/>
    <property type="evidence" value="ECO:0007669"/>
    <property type="project" value="InterPro"/>
</dbReference>
<feature type="domain" description="Transposase IS116/IS110/IS902 C-terminal" evidence="2">
    <location>
        <begin position="277"/>
        <end position="354"/>
    </location>
</feature>
<feature type="domain" description="Transposase IS110-like N-terminal" evidence="1">
    <location>
        <begin position="4"/>
        <end position="160"/>
    </location>
</feature>
<dbReference type="AlphaFoldDB" id="A0A2A7MGX8"/>
<dbReference type="STRING" id="137838.GCA_001458595_02338"/>
<evidence type="ECO:0000313" key="3">
    <source>
        <dbReference type="EMBL" id="PEG30964.1"/>
    </source>
</evidence>
<proteinExistence type="predicted"/>
<dbReference type="InterPro" id="IPR002525">
    <property type="entry name" value="Transp_IS110-like_N"/>
</dbReference>
<dbReference type="GO" id="GO:0003677">
    <property type="term" value="F:DNA binding"/>
    <property type="evidence" value="ECO:0007669"/>
    <property type="project" value="InterPro"/>
</dbReference>
<dbReference type="InterPro" id="IPR047650">
    <property type="entry name" value="Transpos_IS110"/>
</dbReference>
<dbReference type="GO" id="GO:0004803">
    <property type="term" value="F:transposase activity"/>
    <property type="evidence" value="ECO:0007669"/>
    <property type="project" value="InterPro"/>
</dbReference>
<dbReference type="Pfam" id="PF01548">
    <property type="entry name" value="DEDD_Tnp_IS110"/>
    <property type="match status" value="1"/>
</dbReference>
<comment type="caution">
    <text evidence="3">The sequence shown here is derived from an EMBL/GenBank/DDBJ whole genome shotgun (WGS) entry which is preliminary data.</text>
</comment>
<dbReference type="NCBIfam" id="NF033542">
    <property type="entry name" value="transpos_IS110"/>
    <property type="match status" value="1"/>
</dbReference>
<accession>A0A2A7MGX8</accession>
<dbReference type="InterPro" id="IPR003346">
    <property type="entry name" value="Transposase_20"/>
</dbReference>
<keyword evidence="4" id="KW-1185">Reference proteome</keyword>
<reference evidence="3 4" key="1">
    <citation type="submission" date="2017-10" db="EMBL/GenBank/DDBJ databases">
        <title>Effective Description of Clostridium neonatale sp. nov. linked to necrotizing enterocolitis in neonates and a clarification of species assignable to the genus Clostridium (Prazmowski 1880) emend. Lawson and Rainey 2016.</title>
        <authorList>
            <person name="Bernard K."/>
            <person name="Burdz T."/>
            <person name="Wiebe D."/>
            <person name="Balcewich B."/>
            <person name="Alfa M."/>
            <person name="Bernier A.-M."/>
        </authorList>
    </citation>
    <scope>NUCLEOTIDE SEQUENCE [LARGE SCALE GENOMIC DNA]</scope>
    <source>
        <strain evidence="3 4">LCDC99A005</strain>
    </source>
</reference>
<evidence type="ECO:0000259" key="2">
    <source>
        <dbReference type="Pfam" id="PF02371"/>
    </source>
</evidence>
<dbReference type="Proteomes" id="UP000220840">
    <property type="component" value="Unassembled WGS sequence"/>
</dbReference>
<dbReference type="Pfam" id="PF02371">
    <property type="entry name" value="Transposase_20"/>
    <property type="match status" value="1"/>
</dbReference>
<organism evidence="3 4">
    <name type="scientific">Clostridium neonatale</name>
    <dbReference type="NCBI Taxonomy" id="137838"/>
    <lineage>
        <taxon>Bacteria</taxon>
        <taxon>Bacillati</taxon>
        <taxon>Bacillota</taxon>
        <taxon>Clostridia</taxon>
        <taxon>Eubacteriales</taxon>
        <taxon>Clostridiaceae</taxon>
        <taxon>Clostridium</taxon>
    </lineage>
</organism>
<protein>
    <submittedName>
        <fullName evidence="3">IS110 family transposase</fullName>
    </submittedName>
</protein>
<dbReference type="PANTHER" id="PTHR33055">
    <property type="entry name" value="TRANSPOSASE FOR INSERTION SEQUENCE ELEMENT IS1111A"/>
    <property type="match status" value="1"/>
</dbReference>
<gene>
    <name evidence="3" type="ORF">CQ394_04370</name>
</gene>
<name>A0A2A7MGX8_9CLOT</name>